<dbReference type="Gene3D" id="3.40.50.2300">
    <property type="match status" value="2"/>
</dbReference>
<dbReference type="Pfam" id="PF13458">
    <property type="entry name" value="Peripla_BP_6"/>
    <property type="match status" value="1"/>
</dbReference>
<dbReference type="KEGG" id="aoa:dqs_0029"/>
<proteinExistence type="inferred from homology"/>
<dbReference type="STRING" id="62928.azo0019"/>
<evidence type="ECO:0000313" key="5">
    <source>
        <dbReference type="EMBL" id="CAL92637.1"/>
    </source>
</evidence>
<evidence type="ECO:0000313" key="6">
    <source>
        <dbReference type="Proteomes" id="UP000002588"/>
    </source>
</evidence>
<evidence type="ECO:0000256" key="1">
    <source>
        <dbReference type="ARBA" id="ARBA00010062"/>
    </source>
</evidence>
<organism evidence="5 6">
    <name type="scientific">Azoarcus sp. (strain BH72)</name>
    <dbReference type="NCBI Taxonomy" id="418699"/>
    <lineage>
        <taxon>Bacteria</taxon>
        <taxon>Pseudomonadati</taxon>
        <taxon>Pseudomonadota</taxon>
        <taxon>Betaproteobacteria</taxon>
        <taxon>Rhodocyclales</taxon>
        <taxon>Zoogloeaceae</taxon>
        <taxon>Azoarcus</taxon>
    </lineage>
</organism>
<feature type="chain" id="PRO_5002635441" evidence="3">
    <location>
        <begin position="29"/>
        <end position="379"/>
    </location>
</feature>
<evidence type="ECO:0000259" key="4">
    <source>
        <dbReference type="Pfam" id="PF13458"/>
    </source>
</evidence>
<gene>
    <name evidence="5" type="ordered locus">azo0019</name>
</gene>
<dbReference type="KEGG" id="azo:azo0019"/>
<dbReference type="PANTHER" id="PTHR47235">
    <property type="entry name" value="BLR6548 PROTEIN"/>
    <property type="match status" value="1"/>
</dbReference>
<keyword evidence="6" id="KW-1185">Reference proteome</keyword>
<dbReference type="RefSeq" id="WP_011763756.1">
    <property type="nucleotide sequence ID" value="NC_008702.1"/>
</dbReference>
<dbReference type="CDD" id="cd06326">
    <property type="entry name" value="PBP1_ABC_ligand_binding-like"/>
    <property type="match status" value="1"/>
</dbReference>
<sequence>MIGRRSFALALCCALVAALSFHTLPARAEPGAITVGQSIVLSGPQAANGLLYARGIKLQLDAVNAAGGVNGKPVRLVTLDDGYDPERCKENTRRLIAQDKVVALFGYTGTGPTAACAPLAEAARVPLLAPLTGAPELREDTARYLFHTRASYLDEMRKMVEYLTTVGVRDIAVVYQDDGFGRSGLRSAETVLAAYQLKPAAVGSIPPQTYDPAQAVAALGSRAPGAVILATAGQASVNFIRAYLKSGKRTQFFGLSVVSSNQLLKELGQDTDGVVISQVVPSPWSQSTQVVRDFQRDAAAAKDVEVNHTTLEGYIAARVLVEGLRRAGPDPSPEKLTQALENLHSLNLGGYEVGFGPGRRAGSRYVDLSLVRGSGRYVQ</sequence>
<dbReference type="EMBL" id="AM406670">
    <property type="protein sequence ID" value="CAL92637.1"/>
    <property type="molecule type" value="Genomic_DNA"/>
</dbReference>
<protein>
    <submittedName>
        <fullName evidence="5">Extracellular ligand binding protein</fullName>
    </submittedName>
</protein>
<dbReference type="SUPFAM" id="SSF53822">
    <property type="entry name" value="Periplasmic binding protein-like I"/>
    <property type="match status" value="1"/>
</dbReference>
<feature type="domain" description="Leucine-binding protein" evidence="4">
    <location>
        <begin position="33"/>
        <end position="356"/>
    </location>
</feature>
<reference evidence="5 6" key="1">
    <citation type="journal article" date="2006" name="Nat. Biotechnol.">
        <title>Complete genome of the mutualistic, N2-fixing grass endophyte Azoarcus sp. strain BH72.</title>
        <authorList>
            <person name="Krause A."/>
            <person name="Ramakumar A."/>
            <person name="Bartels D."/>
            <person name="Battistoni F."/>
            <person name="Bekel T."/>
            <person name="Boch J."/>
            <person name="Boehm M."/>
            <person name="Friedrich F."/>
            <person name="Hurek T."/>
            <person name="Krause L."/>
            <person name="Linke B."/>
            <person name="McHardy A.C."/>
            <person name="Sarkar A."/>
            <person name="Schneiker S."/>
            <person name="Syed A.A."/>
            <person name="Thauer R."/>
            <person name="Vorhoelter F.-J."/>
            <person name="Weidner S."/>
            <person name="Puehler A."/>
            <person name="Reinhold-Hurek B."/>
            <person name="Kaiser O."/>
            <person name="Goesmann A."/>
        </authorList>
    </citation>
    <scope>NUCLEOTIDE SEQUENCE [LARGE SCALE GENOMIC DNA]</scope>
    <source>
        <strain evidence="5 6">BH72</strain>
    </source>
</reference>
<accession>A1K1D2</accession>
<dbReference type="AlphaFoldDB" id="A1K1D2"/>
<feature type="signal peptide" evidence="3">
    <location>
        <begin position="1"/>
        <end position="28"/>
    </location>
</feature>
<dbReference type="PANTHER" id="PTHR47235:SF1">
    <property type="entry name" value="BLR6548 PROTEIN"/>
    <property type="match status" value="1"/>
</dbReference>
<dbReference type="InterPro" id="IPR028082">
    <property type="entry name" value="Peripla_BP_I"/>
</dbReference>
<name>A1K1D2_AZOSB</name>
<evidence type="ECO:0000256" key="2">
    <source>
        <dbReference type="ARBA" id="ARBA00022729"/>
    </source>
</evidence>
<dbReference type="eggNOG" id="COG0683">
    <property type="taxonomic scope" value="Bacteria"/>
</dbReference>
<dbReference type="InterPro" id="IPR028081">
    <property type="entry name" value="Leu-bd"/>
</dbReference>
<comment type="similarity">
    <text evidence="1">Belongs to the leucine-binding protein family.</text>
</comment>
<dbReference type="HOGENOM" id="CLU_027128_7_2_4"/>
<evidence type="ECO:0000256" key="3">
    <source>
        <dbReference type="SAM" id="SignalP"/>
    </source>
</evidence>
<dbReference type="Proteomes" id="UP000002588">
    <property type="component" value="Chromosome"/>
</dbReference>
<keyword evidence="2 3" id="KW-0732">Signal</keyword>